<gene>
    <name evidence="15" type="ORF">IWW39_001507</name>
</gene>
<name>A0A9W8L6G0_9FUNG</name>
<feature type="compositionally biased region" description="Low complexity" evidence="14">
    <location>
        <begin position="396"/>
        <end position="405"/>
    </location>
</feature>
<comment type="subcellular location">
    <subcellularLocation>
        <location evidence="2">Membrane</location>
        <topology evidence="2">Multi-pass membrane protein</topology>
    </subcellularLocation>
    <subcellularLocation>
        <location evidence="1">Nucleus</location>
    </subcellularLocation>
</comment>
<keyword evidence="16" id="KW-1185">Reference proteome</keyword>
<dbReference type="InterPro" id="IPR021384">
    <property type="entry name" value="Mediator_Med21"/>
</dbReference>
<dbReference type="EMBL" id="JANBTX010000026">
    <property type="protein sequence ID" value="KAJ2689379.1"/>
    <property type="molecule type" value="Genomic_DNA"/>
</dbReference>
<protein>
    <recommendedName>
        <fullName evidence="5">Mediator of RNA polymerase II transcription subunit 21</fullName>
    </recommendedName>
    <alternativeName>
        <fullName evidence="12">Mediator complex subunit 21</fullName>
    </alternativeName>
</protein>
<comment type="caution">
    <text evidence="15">The sequence shown here is derived from an EMBL/GenBank/DDBJ whole genome shotgun (WGS) entry which is preliminary data.</text>
</comment>
<accession>A0A9W8L6G0</accession>
<dbReference type="Pfam" id="PF03134">
    <property type="entry name" value="TB2_DP1_HVA22"/>
    <property type="match status" value="1"/>
</dbReference>
<evidence type="ECO:0000256" key="13">
    <source>
        <dbReference type="SAM" id="Coils"/>
    </source>
</evidence>
<keyword evidence="7" id="KW-1133">Transmembrane helix</keyword>
<comment type="similarity">
    <text evidence="3">Belongs to the Mediator complex subunit 21 family.</text>
</comment>
<dbReference type="GO" id="GO:0016592">
    <property type="term" value="C:mediator complex"/>
    <property type="evidence" value="ECO:0007669"/>
    <property type="project" value="InterPro"/>
</dbReference>
<evidence type="ECO:0000313" key="16">
    <source>
        <dbReference type="Proteomes" id="UP001151516"/>
    </source>
</evidence>
<feature type="compositionally biased region" description="Polar residues" evidence="14">
    <location>
        <begin position="245"/>
        <end position="256"/>
    </location>
</feature>
<organism evidence="15 16">
    <name type="scientific">Coemansia spiralis</name>
    <dbReference type="NCBI Taxonomy" id="417178"/>
    <lineage>
        <taxon>Eukaryota</taxon>
        <taxon>Fungi</taxon>
        <taxon>Fungi incertae sedis</taxon>
        <taxon>Zoopagomycota</taxon>
        <taxon>Kickxellomycotina</taxon>
        <taxon>Kickxellomycetes</taxon>
        <taxon>Kickxellales</taxon>
        <taxon>Kickxellaceae</taxon>
        <taxon>Coemansia</taxon>
    </lineage>
</organism>
<evidence type="ECO:0000256" key="14">
    <source>
        <dbReference type="SAM" id="MobiDB-lite"/>
    </source>
</evidence>
<evidence type="ECO:0000256" key="5">
    <source>
        <dbReference type="ARBA" id="ARBA00019691"/>
    </source>
</evidence>
<keyword evidence="10" id="KW-0804">Transcription</keyword>
<dbReference type="AlphaFoldDB" id="A0A9W8L6G0"/>
<feature type="coiled-coil region" evidence="13">
    <location>
        <begin position="73"/>
        <end position="100"/>
    </location>
</feature>
<reference evidence="15" key="1">
    <citation type="submission" date="2022-07" db="EMBL/GenBank/DDBJ databases">
        <title>Phylogenomic reconstructions and comparative analyses of Kickxellomycotina fungi.</title>
        <authorList>
            <person name="Reynolds N.K."/>
            <person name="Stajich J.E."/>
            <person name="Barry K."/>
            <person name="Grigoriev I.V."/>
            <person name="Crous P."/>
            <person name="Smith M.E."/>
        </authorList>
    </citation>
    <scope>NUCLEOTIDE SEQUENCE</scope>
    <source>
        <strain evidence="15">CBS 109367</strain>
    </source>
</reference>
<feature type="region of interest" description="Disordered" evidence="14">
    <location>
        <begin position="245"/>
        <end position="265"/>
    </location>
</feature>
<evidence type="ECO:0000256" key="12">
    <source>
        <dbReference type="ARBA" id="ARBA00031952"/>
    </source>
</evidence>
<keyword evidence="11" id="KW-0539">Nucleus</keyword>
<keyword evidence="8" id="KW-0805">Transcription regulation</keyword>
<feature type="region of interest" description="Disordered" evidence="14">
    <location>
        <begin position="396"/>
        <end position="435"/>
    </location>
</feature>
<dbReference type="PANTHER" id="PTHR12300:SF161">
    <property type="entry name" value="RECEPTOR EXPRESSION-ENHANCING PROTEIN"/>
    <property type="match status" value="1"/>
</dbReference>
<proteinExistence type="inferred from homology"/>
<dbReference type="GO" id="GO:0016020">
    <property type="term" value="C:membrane"/>
    <property type="evidence" value="ECO:0007669"/>
    <property type="project" value="UniProtKB-SubCell"/>
</dbReference>
<evidence type="ECO:0000256" key="4">
    <source>
        <dbReference type="ARBA" id="ARBA00008573"/>
    </source>
</evidence>
<evidence type="ECO:0000256" key="10">
    <source>
        <dbReference type="ARBA" id="ARBA00023163"/>
    </source>
</evidence>
<feature type="compositionally biased region" description="Polar residues" evidence="14">
    <location>
        <begin position="425"/>
        <end position="435"/>
    </location>
</feature>
<evidence type="ECO:0000256" key="11">
    <source>
        <dbReference type="ARBA" id="ARBA00023242"/>
    </source>
</evidence>
<evidence type="ECO:0000256" key="7">
    <source>
        <dbReference type="ARBA" id="ARBA00022989"/>
    </source>
</evidence>
<sequence length="435" mass="47292">MEGSSAQATGVHIDRVTQLQDSFDQVPVTNQNTSADQPDEFTARSREIANDICCQAKKIDTLIESLPGVSTSEVEQEREFAALNEENEKASRDLSEATKTAHALLKDISTTLPYKCFKLLRGGPEAIGTASGTGEQRDVVRGILKYWVVMAGFTAAELVIDTFMFWVPLVGLVKISFIAWLIMPGINGADIVYDHVVEPYLIQNEDKLDNCFRQAEAVAQRSSSSVSKTAYDRWIGYVQRAINQQNTQPSTSPRQTSAASSAGETSTNLTGLFRTVMQKMPQASTAATYLAGVSGVTAGPPTQADAVGRSSIGSMLTTWVTAFSSNSLTQLDDDERLRDIRTRKSQLQDMVSQLESNERAIVAKSAPQLPPQLPAEVVPLVNAPREVSGFEEDVVMVGESGMESSSEGHHDSSKPQAENSGDAKSPSSTSRRWFW</sequence>
<evidence type="ECO:0000256" key="1">
    <source>
        <dbReference type="ARBA" id="ARBA00004123"/>
    </source>
</evidence>
<keyword evidence="9" id="KW-0472">Membrane</keyword>
<evidence type="ECO:0000256" key="9">
    <source>
        <dbReference type="ARBA" id="ARBA00023136"/>
    </source>
</evidence>
<evidence type="ECO:0000256" key="3">
    <source>
        <dbReference type="ARBA" id="ARBA00005770"/>
    </source>
</evidence>
<dbReference type="SUPFAM" id="SSF140718">
    <property type="entry name" value="Mediator hinge subcomplex-like"/>
    <property type="match status" value="1"/>
</dbReference>
<dbReference type="OrthoDB" id="526653at2759"/>
<evidence type="ECO:0000256" key="2">
    <source>
        <dbReference type="ARBA" id="ARBA00004141"/>
    </source>
</evidence>
<keyword evidence="13" id="KW-0175">Coiled coil</keyword>
<evidence type="ECO:0000256" key="8">
    <source>
        <dbReference type="ARBA" id="ARBA00023015"/>
    </source>
</evidence>
<keyword evidence="6" id="KW-0812">Transmembrane</keyword>
<comment type="similarity">
    <text evidence="4">Belongs to the DP1 family.</text>
</comment>
<dbReference type="Proteomes" id="UP001151516">
    <property type="component" value="Unassembled WGS sequence"/>
</dbReference>
<dbReference type="Pfam" id="PF11221">
    <property type="entry name" value="Med21"/>
    <property type="match status" value="1"/>
</dbReference>
<dbReference type="InterPro" id="IPR037212">
    <property type="entry name" value="Med7/Med21-like"/>
</dbReference>
<dbReference type="PANTHER" id="PTHR12300">
    <property type="entry name" value="HVA22-LIKE PROTEINS"/>
    <property type="match status" value="1"/>
</dbReference>
<evidence type="ECO:0000256" key="6">
    <source>
        <dbReference type="ARBA" id="ARBA00022692"/>
    </source>
</evidence>
<dbReference type="Gene3D" id="6.10.280.10">
    <property type="entry name" value="Mediator complex, subunit Med21"/>
    <property type="match status" value="1"/>
</dbReference>
<dbReference type="InterPro" id="IPR004345">
    <property type="entry name" value="TB2_DP1_HVA22"/>
</dbReference>
<evidence type="ECO:0000313" key="15">
    <source>
        <dbReference type="EMBL" id="KAJ2689379.1"/>
    </source>
</evidence>